<accession>A0A6I1BX93</accession>
<organism evidence="5 6">
    <name type="scientific">Phocaeicola vulgatus</name>
    <name type="common">Bacteroides vulgatus</name>
    <dbReference type="NCBI Taxonomy" id="821"/>
    <lineage>
        <taxon>Bacteria</taxon>
        <taxon>Pseudomonadati</taxon>
        <taxon>Bacteroidota</taxon>
        <taxon>Bacteroidia</taxon>
        <taxon>Bacteroidales</taxon>
        <taxon>Bacteroidaceae</taxon>
        <taxon>Phocaeicola</taxon>
    </lineage>
</organism>
<dbReference type="PANTHER" id="PTHR34580:SF9">
    <property type="entry name" value="SLL5097 PROTEIN"/>
    <property type="match status" value="1"/>
</dbReference>
<evidence type="ECO:0000259" key="2">
    <source>
        <dbReference type="Pfam" id="PF25583"/>
    </source>
</evidence>
<dbReference type="EMBL" id="WCZV01000003">
    <property type="protein sequence ID" value="KAB6702846.1"/>
    <property type="molecule type" value="Genomic_DNA"/>
</dbReference>
<dbReference type="EMBL" id="WCZY01000003">
    <property type="protein sequence ID" value="KAB6695967.1"/>
    <property type="molecule type" value="Genomic_DNA"/>
</dbReference>
<dbReference type="PROSITE" id="PS52050">
    <property type="entry name" value="WYL"/>
    <property type="match status" value="1"/>
</dbReference>
<dbReference type="Pfam" id="PF25583">
    <property type="entry name" value="WCX"/>
    <property type="match status" value="1"/>
</dbReference>
<dbReference type="RefSeq" id="WP_118687246.1">
    <property type="nucleotide sequence ID" value="NZ_JABDSE010000002.1"/>
</dbReference>
<dbReference type="Proteomes" id="UP000437380">
    <property type="component" value="Unassembled WGS sequence"/>
</dbReference>
<dbReference type="Proteomes" id="UP000470952">
    <property type="component" value="Unassembled WGS sequence"/>
</dbReference>
<gene>
    <name evidence="5" type="ORF">GAY17_02965</name>
    <name evidence="3" type="ORF">GAZ76_03615</name>
    <name evidence="4" type="ORF">GAZ92_03050</name>
</gene>
<name>A0A6I1BX93_PHOVU</name>
<reference evidence="6 7" key="1">
    <citation type="journal article" date="2019" name="Nat. Med.">
        <title>A library of human gut bacterial isolates paired with longitudinal multiomics data enables mechanistic microbiome research.</title>
        <authorList>
            <person name="Poyet M."/>
            <person name="Groussin M."/>
            <person name="Gibbons S.M."/>
            <person name="Avila-Pacheco J."/>
            <person name="Jiang X."/>
            <person name="Kearney S.M."/>
            <person name="Perrotta A.R."/>
            <person name="Berdy B."/>
            <person name="Zhao S."/>
            <person name="Lieberman T.D."/>
            <person name="Swanson P.K."/>
            <person name="Smith M."/>
            <person name="Roesemann S."/>
            <person name="Alexander J.E."/>
            <person name="Rich S.A."/>
            <person name="Livny J."/>
            <person name="Vlamakis H."/>
            <person name="Clish C."/>
            <person name="Bullock K."/>
            <person name="Deik A."/>
            <person name="Scott J."/>
            <person name="Pierce K.A."/>
            <person name="Xavier R.J."/>
            <person name="Alm E.J."/>
        </authorList>
    </citation>
    <scope>NUCLEOTIDE SEQUENCE [LARGE SCALE GENOMIC DNA]</scope>
    <source>
        <strain evidence="5 6">BIOML-A82</strain>
        <strain evidence="4 7">BIOML-A85</strain>
        <strain evidence="3 8">BIOML-A93</strain>
    </source>
</reference>
<dbReference type="AlphaFoldDB" id="A0A6I1BX93"/>
<dbReference type="PANTHER" id="PTHR34580">
    <property type="match status" value="1"/>
</dbReference>
<proteinExistence type="predicted"/>
<evidence type="ECO:0000313" key="7">
    <source>
        <dbReference type="Proteomes" id="UP000470777"/>
    </source>
</evidence>
<dbReference type="InterPro" id="IPR051534">
    <property type="entry name" value="CBASS_pafABC_assoc_protein"/>
</dbReference>
<evidence type="ECO:0000313" key="6">
    <source>
        <dbReference type="Proteomes" id="UP000437380"/>
    </source>
</evidence>
<comment type="caution">
    <text evidence="5">The sequence shown here is derived from an EMBL/GenBank/DDBJ whole genome shotgun (WGS) entry which is preliminary data.</text>
</comment>
<dbReference type="Proteomes" id="UP000470777">
    <property type="component" value="Unassembled WGS sequence"/>
</dbReference>
<evidence type="ECO:0000313" key="8">
    <source>
        <dbReference type="Proteomes" id="UP000470952"/>
    </source>
</evidence>
<dbReference type="EMBL" id="WDAG01000003">
    <property type="protein sequence ID" value="KAB6662528.1"/>
    <property type="molecule type" value="Genomic_DNA"/>
</dbReference>
<evidence type="ECO:0000259" key="1">
    <source>
        <dbReference type="Pfam" id="PF13280"/>
    </source>
</evidence>
<sequence>MPTIKNAFERHKILDRCFRDRRRKYYIDDLLDIVNKDIFYHYGTEISERTLRNDIRYMMDSNGYSAPIVKKMNGHRAYYYYSEADFSILKLPMSQKEMIQLSDTIQMLSRFKGLPDCSWMEEALVRFEETFHLNNLPNGVVCFAQNPDLKGMKWFSFIYDAIIKKVVLNISYKKFRGKPYLREIHPYQLRQYNNRWFLIGMDPSLTNKLPVVVIPIDRIQNIKQVNELIFQEYQGMDLDDYFNQVVGVSINVGAKREKIIIKADFPAAGYIESKPFHNSQIIVEKTNNYIVFELNLITNYEFETQLLGYLDECIIVKPDKLRQKLIERAEKIVSKNK</sequence>
<feature type="domain" description="WCX" evidence="2">
    <location>
        <begin position="258"/>
        <end position="332"/>
    </location>
</feature>
<feature type="domain" description="WYL" evidence="1">
    <location>
        <begin position="157"/>
        <end position="222"/>
    </location>
</feature>
<evidence type="ECO:0000313" key="5">
    <source>
        <dbReference type="EMBL" id="KAB6702846.1"/>
    </source>
</evidence>
<dbReference type="InterPro" id="IPR057727">
    <property type="entry name" value="WCX_dom"/>
</dbReference>
<dbReference type="InterPro" id="IPR026881">
    <property type="entry name" value="WYL_dom"/>
</dbReference>
<evidence type="ECO:0000313" key="3">
    <source>
        <dbReference type="EMBL" id="KAB6662528.1"/>
    </source>
</evidence>
<protein>
    <submittedName>
        <fullName evidence="5">WYL domain-containing protein</fullName>
    </submittedName>
</protein>
<evidence type="ECO:0000313" key="4">
    <source>
        <dbReference type="EMBL" id="KAB6695967.1"/>
    </source>
</evidence>
<dbReference type="Pfam" id="PF13280">
    <property type="entry name" value="WYL"/>
    <property type="match status" value="1"/>
</dbReference>